<evidence type="ECO:0000256" key="5">
    <source>
        <dbReference type="ARBA" id="ARBA00023157"/>
    </source>
</evidence>
<dbReference type="InterPro" id="IPR013806">
    <property type="entry name" value="Kringle-like"/>
</dbReference>
<keyword evidence="7" id="KW-1133">Transmembrane helix</keyword>
<sequence length="194" mass="22374">MTQEYGPNVTSRHCVFPFNYEGQSFTSCIPNGRWDHAYWCSKTRDYEQKFELCTASGEDGNPVTAKCHLPFVFLSKSYDFCTKEGRDDARLWCSTTPNYDTDRQWIFCEGQVATSPGDSRLWLVLPLCLGVVILFPCIAGWCMKVQWKGIQSGLWWSSRRQVMLNKVTEVEDGSRPESIYENIEYKDVKDTTNV</sequence>
<dbReference type="GO" id="GO:0009986">
    <property type="term" value="C:cell surface"/>
    <property type="evidence" value="ECO:0007669"/>
    <property type="project" value="TreeGrafter"/>
</dbReference>
<feature type="disulfide bond" evidence="6">
    <location>
        <begin position="14"/>
        <end position="40"/>
    </location>
</feature>
<dbReference type="CDD" id="cd00062">
    <property type="entry name" value="FN2"/>
    <property type="match status" value="1"/>
</dbReference>
<accession>A0AAV2ZMH9</accession>
<keyword evidence="10" id="KW-1185">Reference proteome</keyword>
<comment type="similarity">
    <text evidence="2">Belongs to the seminal plasma protein family.</text>
</comment>
<feature type="domain" description="Fibronectin type-II" evidence="8">
    <location>
        <begin position="62"/>
        <end position="110"/>
    </location>
</feature>
<gene>
    <name evidence="9" type="ORF">GDO54_004718</name>
</gene>
<dbReference type="SMART" id="SM00059">
    <property type="entry name" value="FN2"/>
    <property type="match status" value="2"/>
</dbReference>
<dbReference type="PANTHER" id="PTHR22918">
    <property type="entry name" value="SEMINAL PLASMA PROTEIN"/>
    <property type="match status" value="1"/>
</dbReference>
<dbReference type="InterPro" id="IPR036943">
    <property type="entry name" value="FN_type2_sf"/>
</dbReference>
<keyword evidence="3" id="KW-0964">Secreted</keyword>
<dbReference type="PANTHER" id="PTHR22918:SF1">
    <property type="entry name" value="FIBRONECTIN TYPE-II DOMAIN-CONTAINING PROTEIN"/>
    <property type="match status" value="1"/>
</dbReference>
<keyword evidence="5 6" id="KW-1015">Disulfide bond</keyword>
<evidence type="ECO:0000256" key="2">
    <source>
        <dbReference type="ARBA" id="ARBA00010011"/>
    </source>
</evidence>
<dbReference type="SUPFAM" id="SSF57440">
    <property type="entry name" value="Kringle-like"/>
    <property type="match status" value="2"/>
</dbReference>
<evidence type="ECO:0000256" key="7">
    <source>
        <dbReference type="SAM" id="Phobius"/>
    </source>
</evidence>
<reference evidence="9" key="1">
    <citation type="thesis" date="2020" institute="ProQuest LLC" country="789 East Eisenhower Parkway, Ann Arbor, MI, USA">
        <title>Comparative Genomics and Chromosome Evolution.</title>
        <authorList>
            <person name="Mudd A.B."/>
        </authorList>
    </citation>
    <scope>NUCLEOTIDE SEQUENCE</scope>
    <source>
        <strain evidence="9">1538</strain>
        <tissue evidence="9">Blood</tissue>
    </source>
</reference>
<keyword evidence="7" id="KW-0812">Transmembrane</keyword>
<keyword evidence="4" id="KW-0677">Repeat</keyword>
<comment type="caution">
    <text evidence="6">Lacks conserved residue(s) required for the propagation of feature annotation.</text>
</comment>
<dbReference type="GO" id="GO:0008201">
    <property type="term" value="F:heparin binding"/>
    <property type="evidence" value="ECO:0007669"/>
    <property type="project" value="TreeGrafter"/>
</dbReference>
<dbReference type="Proteomes" id="UP001181693">
    <property type="component" value="Unassembled WGS sequence"/>
</dbReference>
<dbReference type="PROSITE" id="PS00023">
    <property type="entry name" value="FN2_1"/>
    <property type="match status" value="1"/>
</dbReference>
<evidence type="ECO:0000256" key="1">
    <source>
        <dbReference type="ARBA" id="ARBA00004613"/>
    </source>
</evidence>
<feature type="disulfide bond" evidence="6">
    <location>
        <begin position="81"/>
        <end position="108"/>
    </location>
</feature>
<dbReference type="PRINTS" id="PR00013">
    <property type="entry name" value="FNTYPEII"/>
</dbReference>
<evidence type="ECO:0000313" key="9">
    <source>
        <dbReference type="EMBL" id="DBA15519.1"/>
    </source>
</evidence>
<evidence type="ECO:0000256" key="6">
    <source>
        <dbReference type="PROSITE-ProRule" id="PRU00479"/>
    </source>
</evidence>
<dbReference type="EMBL" id="DYDO01000012">
    <property type="protein sequence ID" value="DBA15519.1"/>
    <property type="molecule type" value="Genomic_DNA"/>
</dbReference>
<comment type="caution">
    <text evidence="9">The sequence shown here is derived from an EMBL/GenBank/DDBJ whole genome shotgun (WGS) entry which is preliminary data.</text>
</comment>
<name>A0AAV2ZMH9_PYXAD</name>
<feature type="transmembrane region" description="Helical" evidence="7">
    <location>
        <begin position="121"/>
        <end position="142"/>
    </location>
</feature>
<feature type="disulfide bond" evidence="6">
    <location>
        <begin position="67"/>
        <end position="93"/>
    </location>
</feature>
<keyword evidence="7" id="KW-0472">Membrane</keyword>
<dbReference type="GO" id="GO:0005576">
    <property type="term" value="C:extracellular region"/>
    <property type="evidence" value="ECO:0007669"/>
    <property type="project" value="UniProtKB-SubCell"/>
</dbReference>
<dbReference type="InterPro" id="IPR051666">
    <property type="entry name" value="SP_Capacitation_Regulator"/>
</dbReference>
<dbReference type="FunFam" id="2.10.10.10:FF:000001">
    <property type="entry name" value="Fibronectin 1a isoform 1"/>
    <property type="match status" value="1"/>
</dbReference>
<evidence type="ECO:0000256" key="3">
    <source>
        <dbReference type="ARBA" id="ARBA00022525"/>
    </source>
</evidence>
<dbReference type="AlphaFoldDB" id="A0AAV2ZMH9"/>
<dbReference type="InterPro" id="IPR000562">
    <property type="entry name" value="FN_type2_dom"/>
</dbReference>
<dbReference type="Gene3D" id="2.10.10.10">
    <property type="entry name" value="Fibronectin, type II, collagen-binding"/>
    <property type="match status" value="2"/>
</dbReference>
<organism evidence="9 10">
    <name type="scientific">Pyxicephalus adspersus</name>
    <name type="common">African bullfrog</name>
    <dbReference type="NCBI Taxonomy" id="30357"/>
    <lineage>
        <taxon>Eukaryota</taxon>
        <taxon>Metazoa</taxon>
        <taxon>Chordata</taxon>
        <taxon>Craniata</taxon>
        <taxon>Vertebrata</taxon>
        <taxon>Euteleostomi</taxon>
        <taxon>Amphibia</taxon>
        <taxon>Batrachia</taxon>
        <taxon>Anura</taxon>
        <taxon>Neobatrachia</taxon>
        <taxon>Ranoidea</taxon>
        <taxon>Pyxicephalidae</taxon>
        <taxon>Pyxicephalinae</taxon>
        <taxon>Pyxicephalus</taxon>
    </lineage>
</organism>
<dbReference type="PROSITE" id="PS51092">
    <property type="entry name" value="FN2_2"/>
    <property type="match status" value="2"/>
</dbReference>
<dbReference type="GO" id="GO:0048240">
    <property type="term" value="P:sperm capacitation"/>
    <property type="evidence" value="ECO:0007669"/>
    <property type="project" value="TreeGrafter"/>
</dbReference>
<evidence type="ECO:0000259" key="8">
    <source>
        <dbReference type="PROSITE" id="PS51092"/>
    </source>
</evidence>
<proteinExistence type="inferred from homology"/>
<dbReference type="Pfam" id="PF00040">
    <property type="entry name" value="fn2"/>
    <property type="match status" value="2"/>
</dbReference>
<comment type="subcellular location">
    <subcellularLocation>
        <location evidence="1">Secreted</location>
    </subcellularLocation>
</comment>
<evidence type="ECO:0000256" key="4">
    <source>
        <dbReference type="ARBA" id="ARBA00022737"/>
    </source>
</evidence>
<protein>
    <recommendedName>
        <fullName evidence="8">Fibronectin type-II domain-containing protein</fullName>
    </recommendedName>
</protein>
<evidence type="ECO:0000313" key="10">
    <source>
        <dbReference type="Proteomes" id="UP001181693"/>
    </source>
</evidence>
<feature type="domain" description="Fibronectin type-II" evidence="8">
    <location>
        <begin position="9"/>
        <end position="55"/>
    </location>
</feature>